<feature type="non-terminal residue" evidence="2">
    <location>
        <position position="1"/>
    </location>
</feature>
<feature type="compositionally biased region" description="Basic and acidic residues" evidence="1">
    <location>
        <begin position="189"/>
        <end position="200"/>
    </location>
</feature>
<dbReference type="EMBL" id="LR900992">
    <property type="protein sequence ID" value="CAD7247506.1"/>
    <property type="molecule type" value="Genomic_DNA"/>
</dbReference>
<organism evidence="2">
    <name type="scientific">Darwinula stevensoni</name>
    <dbReference type="NCBI Taxonomy" id="69355"/>
    <lineage>
        <taxon>Eukaryota</taxon>
        <taxon>Metazoa</taxon>
        <taxon>Ecdysozoa</taxon>
        <taxon>Arthropoda</taxon>
        <taxon>Crustacea</taxon>
        <taxon>Oligostraca</taxon>
        <taxon>Ostracoda</taxon>
        <taxon>Podocopa</taxon>
        <taxon>Podocopida</taxon>
        <taxon>Darwinulocopina</taxon>
        <taxon>Darwinuloidea</taxon>
        <taxon>Darwinulidae</taxon>
        <taxon>Darwinula</taxon>
    </lineage>
</organism>
<feature type="region of interest" description="Disordered" evidence="1">
    <location>
        <begin position="20"/>
        <end position="52"/>
    </location>
</feature>
<feature type="compositionally biased region" description="Basic and acidic residues" evidence="1">
    <location>
        <begin position="94"/>
        <end position="113"/>
    </location>
</feature>
<dbReference type="AlphaFoldDB" id="A0A7R8XK67"/>
<dbReference type="Proteomes" id="UP000677054">
    <property type="component" value="Unassembled WGS sequence"/>
</dbReference>
<dbReference type="EMBL" id="CAJPEV010001475">
    <property type="protein sequence ID" value="CAG0892870.1"/>
    <property type="molecule type" value="Genomic_DNA"/>
</dbReference>
<proteinExistence type="predicted"/>
<feature type="region of interest" description="Disordered" evidence="1">
    <location>
        <begin position="78"/>
        <end position="132"/>
    </location>
</feature>
<protein>
    <submittedName>
        <fullName evidence="2">Uncharacterized protein</fullName>
    </submittedName>
</protein>
<accession>A0A7R8XK67</accession>
<gene>
    <name evidence="2" type="ORF">DSTB1V02_LOCUS7337</name>
</gene>
<evidence type="ECO:0000256" key="1">
    <source>
        <dbReference type="SAM" id="MobiDB-lite"/>
    </source>
</evidence>
<evidence type="ECO:0000313" key="3">
    <source>
        <dbReference type="Proteomes" id="UP000677054"/>
    </source>
</evidence>
<sequence>SLPIDVKKWIRFTVLQSATDEPSSAGEIHPFESELQPLPSPPDGLSRSSCSLDQPSCRHAPYSLSVGLIRNTIEREHRPDDVVLPGPSDQLIQSDDRASRDPRRIGEHLERGTKRTRRARAIHEDTRQPYGHPSRRVCRLFLVVEAARTNGRERRTGRGHRVAAPPEPPDRERLAPLRSRPPSSAPSRMAREFDDVDSPHKANSLPLLHGDSADERHRKRHRHRHPSGRSRSRNRSGEVEKPPSKTNRLFGAASNSLVSIPNKIHLSMLNSGILPVPKAEENRAIAALTNKPVEVENFHKYVAQRRKYPVLLKVEFQCSIPRQVRVDISWQQMRKRGVREKEGTIAHRLLVFQVPS</sequence>
<evidence type="ECO:0000313" key="2">
    <source>
        <dbReference type="EMBL" id="CAD7247506.1"/>
    </source>
</evidence>
<feature type="compositionally biased region" description="Basic residues" evidence="1">
    <location>
        <begin position="217"/>
        <end position="234"/>
    </location>
</feature>
<feature type="compositionally biased region" description="Low complexity" evidence="1">
    <location>
        <begin position="176"/>
        <end position="188"/>
    </location>
</feature>
<name>A0A7R8XK67_9CRUS</name>
<dbReference type="OrthoDB" id="6764598at2759"/>
<reference evidence="2" key="1">
    <citation type="submission" date="2020-11" db="EMBL/GenBank/DDBJ databases">
        <authorList>
            <person name="Tran Van P."/>
        </authorList>
    </citation>
    <scope>NUCLEOTIDE SEQUENCE</scope>
</reference>
<feature type="region of interest" description="Disordered" evidence="1">
    <location>
        <begin position="151"/>
        <end position="250"/>
    </location>
</feature>
<keyword evidence="3" id="KW-1185">Reference proteome</keyword>